<name>A0A1F7WK56_9BACT</name>
<dbReference type="GO" id="GO:0006508">
    <property type="term" value="P:proteolysis"/>
    <property type="evidence" value="ECO:0007669"/>
    <property type="project" value="InterPro"/>
</dbReference>
<comment type="caution">
    <text evidence="3">The sequence shown here is derived from an EMBL/GenBank/DDBJ whole genome shotgun (WGS) entry which is preliminary data.</text>
</comment>
<evidence type="ECO:0000313" key="3">
    <source>
        <dbReference type="EMBL" id="OGM03191.1"/>
    </source>
</evidence>
<dbReference type="STRING" id="1802471.A2115_00635"/>
<dbReference type="Gene3D" id="3.90.70.10">
    <property type="entry name" value="Cysteine proteinases"/>
    <property type="match status" value="1"/>
</dbReference>
<gene>
    <name evidence="3" type="ORF">A2115_00635</name>
</gene>
<organism evidence="3 4">
    <name type="scientific">Candidatus Woesebacteria bacterium GWA1_41_8</name>
    <dbReference type="NCBI Taxonomy" id="1802471"/>
    <lineage>
        <taxon>Bacteria</taxon>
        <taxon>Candidatus Woeseibacteriota</taxon>
    </lineage>
</organism>
<feature type="domain" description="Peptidase C39" evidence="2">
    <location>
        <begin position="71"/>
        <end position="213"/>
    </location>
</feature>
<dbReference type="PROSITE" id="PS50990">
    <property type="entry name" value="PEPTIDASE_C39"/>
    <property type="match status" value="1"/>
</dbReference>
<dbReference type="InterPro" id="IPR019734">
    <property type="entry name" value="TPR_rpt"/>
</dbReference>
<evidence type="ECO:0000259" key="2">
    <source>
        <dbReference type="PROSITE" id="PS50990"/>
    </source>
</evidence>
<dbReference type="InterPro" id="IPR038765">
    <property type="entry name" value="Papain-like_cys_pep_sf"/>
</dbReference>
<dbReference type="InterPro" id="IPR039564">
    <property type="entry name" value="Peptidase_C39-like"/>
</dbReference>
<dbReference type="InterPro" id="IPR005074">
    <property type="entry name" value="Peptidase_C39"/>
</dbReference>
<evidence type="ECO:0000313" key="4">
    <source>
        <dbReference type="Proteomes" id="UP000176198"/>
    </source>
</evidence>
<dbReference type="InterPro" id="IPR011990">
    <property type="entry name" value="TPR-like_helical_dom_sf"/>
</dbReference>
<evidence type="ECO:0000256" key="1">
    <source>
        <dbReference type="PROSITE-ProRule" id="PRU00339"/>
    </source>
</evidence>
<accession>A0A1F7WK56</accession>
<sequence>MKKIVQLSILVILLEIAVIGFNFNFSSNRVGTKRLAETTLIDLTPTRIASPTPTIILKPPPQSKKLSGGIQMFQTYNNCGPASLSMALSYFGVDISQKILGDELRPFQNPNGDNDDKSVTLEELTKKAAELGFTTYHRPNGNIELIKQFITYEMPIVVRTTTKPAEDIGHFRIIKGYDDVNRVLIQDDSLQGKNLEYTYDNFYLLWKVFNFEYLVLVPTEKAGVAKAILGENLDEQTAWAIAKDNALSQLSTNPEDIDARFNLSIAYYHLGNYQKSIDEYELIENKLPFRTLWYQIEPILAYYKVGNYEKVIAITDGILENGNRAYSEVYIVRGDIFQLQGNSELALQEYQKAVYYNKNLNVAKEKLEMF</sequence>
<protein>
    <recommendedName>
        <fullName evidence="2">Peptidase C39 domain-containing protein</fullName>
    </recommendedName>
</protein>
<keyword evidence="1" id="KW-0802">TPR repeat</keyword>
<proteinExistence type="predicted"/>
<dbReference type="SUPFAM" id="SSF48452">
    <property type="entry name" value="TPR-like"/>
    <property type="match status" value="1"/>
</dbReference>
<dbReference type="SMART" id="SM00028">
    <property type="entry name" value="TPR"/>
    <property type="match status" value="2"/>
</dbReference>
<dbReference type="GO" id="GO:0008233">
    <property type="term" value="F:peptidase activity"/>
    <property type="evidence" value="ECO:0007669"/>
    <property type="project" value="InterPro"/>
</dbReference>
<dbReference type="Proteomes" id="UP000176198">
    <property type="component" value="Unassembled WGS sequence"/>
</dbReference>
<dbReference type="EMBL" id="MGFJ01000003">
    <property type="protein sequence ID" value="OGM03191.1"/>
    <property type="molecule type" value="Genomic_DNA"/>
</dbReference>
<dbReference type="GO" id="GO:0016020">
    <property type="term" value="C:membrane"/>
    <property type="evidence" value="ECO:0007669"/>
    <property type="project" value="InterPro"/>
</dbReference>
<dbReference type="Gene3D" id="1.25.40.10">
    <property type="entry name" value="Tetratricopeptide repeat domain"/>
    <property type="match status" value="2"/>
</dbReference>
<dbReference type="PROSITE" id="PS50005">
    <property type="entry name" value="TPR"/>
    <property type="match status" value="1"/>
</dbReference>
<dbReference type="GO" id="GO:0005524">
    <property type="term" value="F:ATP binding"/>
    <property type="evidence" value="ECO:0007669"/>
    <property type="project" value="InterPro"/>
</dbReference>
<reference evidence="3 4" key="1">
    <citation type="journal article" date="2016" name="Nat. Commun.">
        <title>Thousands of microbial genomes shed light on interconnected biogeochemical processes in an aquifer system.</title>
        <authorList>
            <person name="Anantharaman K."/>
            <person name="Brown C.T."/>
            <person name="Hug L.A."/>
            <person name="Sharon I."/>
            <person name="Castelle C.J."/>
            <person name="Probst A.J."/>
            <person name="Thomas B.C."/>
            <person name="Singh A."/>
            <person name="Wilkins M.J."/>
            <person name="Karaoz U."/>
            <person name="Brodie E.L."/>
            <person name="Williams K.H."/>
            <person name="Hubbard S.S."/>
            <person name="Banfield J.F."/>
        </authorList>
    </citation>
    <scope>NUCLEOTIDE SEQUENCE [LARGE SCALE GENOMIC DNA]</scope>
</reference>
<dbReference type="Pfam" id="PF13529">
    <property type="entry name" value="Peptidase_C39_2"/>
    <property type="match status" value="1"/>
</dbReference>
<dbReference type="SUPFAM" id="SSF54001">
    <property type="entry name" value="Cysteine proteinases"/>
    <property type="match status" value="1"/>
</dbReference>
<feature type="repeat" description="TPR" evidence="1">
    <location>
        <begin position="327"/>
        <end position="360"/>
    </location>
</feature>
<dbReference type="AlphaFoldDB" id="A0A1F7WK56"/>